<dbReference type="AlphaFoldDB" id="A0A9P4PF36"/>
<sequence length="292" mass="32441">MPGNAFTWLKTETPSGPSPSWRRKEEPTTSTSSPSGTSLSWRRKPESPTSTFPPSGPSPSSRSSWRKGSASSGSSSFSSAGSSSPNSCSPSPPSPCSSSPPGRAWRDTNWRTPQAPRTPSPAHNAKPAFEDLRLGQVMYLPHQEEVPNSSVFHKRMALRDDSPWGHPVVILKKKTESTEEMVEFRLVTSFRDGETFARKSEESKESIALCQNTDNVEAHRGLNGVYTRLLTLEPGSDQFNKPSYVSFFDKYNDDPFCIEYCHIQPWIIGTGRAKNIVFDQESLARIKNKQVR</sequence>
<protein>
    <submittedName>
        <fullName evidence="2">Uncharacterized protein</fullName>
    </submittedName>
</protein>
<accession>A0A9P4PF36</accession>
<organism evidence="2 3">
    <name type="scientific">Karstenula rhodostoma CBS 690.94</name>
    <dbReference type="NCBI Taxonomy" id="1392251"/>
    <lineage>
        <taxon>Eukaryota</taxon>
        <taxon>Fungi</taxon>
        <taxon>Dikarya</taxon>
        <taxon>Ascomycota</taxon>
        <taxon>Pezizomycotina</taxon>
        <taxon>Dothideomycetes</taxon>
        <taxon>Pleosporomycetidae</taxon>
        <taxon>Pleosporales</taxon>
        <taxon>Massarineae</taxon>
        <taxon>Didymosphaeriaceae</taxon>
        <taxon>Karstenula</taxon>
    </lineage>
</organism>
<dbReference type="EMBL" id="MU001505">
    <property type="protein sequence ID" value="KAF2441791.1"/>
    <property type="molecule type" value="Genomic_DNA"/>
</dbReference>
<proteinExistence type="predicted"/>
<reference evidence="2" key="1">
    <citation type="journal article" date="2020" name="Stud. Mycol.">
        <title>101 Dothideomycetes genomes: a test case for predicting lifestyles and emergence of pathogens.</title>
        <authorList>
            <person name="Haridas S."/>
            <person name="Albert R."/>
            <person name="Binder M."/>
            <person name="Bloem J."/>
            <person name="Labutti K."/>
            <person name="Salamov A."/>
            <person name="Andreopoulos B."/>
            <person name="Baker S."/>
            <person name="Barry K."/>
            <person name="Bills G."/>
            <person name="Bluhm B."/>
            <person name="Cannon C."/>
            <person name="Castanera R."/>
            <person name="Culley D."/>
            <person name="Daum C."/>
            <person name="Ezra D."/>
            <person name="Gonzalez J."/>
            <person name="Henrissat B."/>
            <person name="Kuo A."/>
            <person name="Liang C."/>
            <person name="Lipzen A."/>
            <person name="Lutzoni F."/>
            <person name="Magnuson J."/>
            <person name="Mondo S."/>
            <person name="Nolan M."/>
            <person name="Ohm R."/>
            <person name="Pangilinan J."/>
            <person name="Park H.-J."/>
            <person name="Ramirez L."/>
            <person name="Alfaro M."/>
            <person name="Sun H."/>
            <person name="Tritt A."/>
            <person name="Yoshinaga Y."/>
            <person name="Zwiers L.-H."/>
            <person name="Turgeon B."/>
            <person name="Goodwin S."/>
            <person name="Spatafora J."/>
            <person name="Crous P."/>
            <person name="Grigoriev I."/>
        </authorList>
    </citation>
    <scope>NUCLEOTIDE SEQUENCE</scope>
    <source>
        <strain evidence="2">CBS 690.94</strain>
    </source>
</reference>
<dbReference type="Proteomes" id="UP000799764">
    <property type="component" value="Unassembled WGS sequence"/>
</dbReference>
<feature type="region of interest" description="Disordered" evidence="1">
    <location>
        <begin position="1"/>
        <end position="126"/>
    </location>
</feature>
<feature type="compositionally biased region" description="Low complexity" evidence="1">
    <location>
        <begin position="47"/>
        <end position="89"/>
    </location>
</feature>
<dbReference type="OrthoDB" id="3775889at2759"/>
<evidence type="ECO:0000313" key="2">
    <source>
        <dbReference type="EMBL" id="KAF2441791.1"/>
    </source>
</evidence>
<feature type="compositionally biased region" description="Low complexity" evidence="1">
    <location>
        <begin position="28"/>
        <end position="40"/>
    </location>
</feature>
<comment type="caution">
    <text evidence="2">The sequence shown here is derived from an EMBL/GenBank/DDBJ whole genome shotgun (WGS) entry which is preliminary data.</text>
</comment>
<name>A0A9P4PF36_9PLEO</name>
<evidence type="ECO:0000313" key="3">
    <source>
        <dbReference type="Proteomes" id="UP000799764"/>
    </source>
</evidence>
<gene>
    <name evidence="2" type="ORF">P171DRAFT_498266</name>
</gene>
<evidence type="ECO:0000256" key="1">
    <source>
        <dbReference type="SAM" id="MobiDB-lite"/>
    </source>
</evidence>
<keyword evidence="3" id="KW-1185">Reference proteome</keyword>